<dbReference type="PANTHER" id="PTHR36206">
    <property type="entry name" value="ASPERCRYPTIN BIOSYNTHESIS CLUSTER-SPECIFIC TRANSCRIPTION REGULATOR ATNN-RELATED"/>
    <property type="match status" value="1"/>
</dbReference>
<evidence type="ECO:0000256" key="1">
    <source>
        <dbReference type="ARBA" id="ARBA00022723"/>
    </source>
</evidence>
<dbReference type="GeneID" id="19157701"/>
<proteinExistence type="predicted"/>
<dbReference type="HOGENOM" id="CLU_032417_1_0_1"/>
<evidence type="ECO:0000313" key="7">
    <source>
        <dbReference type="EMBL" id="EXJ94408.1"/>
    </source>
</evidence>
<organism evidence="7 8">
    <name type="scientific">Capronia coronata CBS 617.96</name>
    <dbReference type="NCBI Taxonomy" id="1182541"/>
    <lineage>
        <taxon>Eukaryota</taxon>
        <taxon>Fungi</taxon>
        <taxon>Dikarya</taxon>
        <taxon>Ascomycota</taxon>
        <taxon>Pezizomycotina</taxon>
        <taxon>Eurotiomycetes</taxon>
        <taxon>Chaetothyriomycetidae</taxon>
        <taxon>Chaetothyriales</taxon>
        <taxon>Herpotrichiellaceae</taxon>
        <taxon>Capronia</taxon>
    </lineage>
</organism>
<gene>
    <name evidence="7" type="ORF">A1O1_02802</name>
</gene>
<evidence type="ECO:0000256" key="3">
    <source>
        <dbReference type="ARBA" id="ARBA00023015"/>
    </source>
</evidence>
<reference evidence="7 8" key="1">
    <citation type="submission" date="2013-03" db="EMBL/GenBank/DDBJ databases">
        <title>The Genome Sequence of Capronia coronata CBS 617.96.</title>
        <authorList>
            <consortium name="The Broad Institute Genomics Platform"/>
            <person name="Cuomo C."/>
            <person name="de Hoog S."/>
            <person name="Gorbushina A."/>
            <person name="Walker B."/>
            <person name="Young S.K."/>
            <person name="Zeng Q."/>
            <person name="Gargeya S."/>
            <person name="Fitzgerald M."/>
            <person name="Haas B."/>
            <person name="Abouelleil A."/>
            <person name="Allen A.W."/>
            <person name="Alvarado L."/>
            <person name="Arachchi H.M."/>
            <person name="Berlin A.M."/>
            <person name="Chapman S.B."/>
            <person name="Gainer-Dewar J."/>
            <person name="Goldberg J."/>
            <person name="Griggs A."/>
            <person name="Gujja S."/>
            <person name="Hansen M."/>
            <person name="Howarth C."/>
            <person name="Imamovic A."/>
            <person name="Ireland A."/>
            <person name="Larimer J."/>
            <person name="McCowan C."/>
            <person name="Murphy C."/>
            <person name="Pearson M."/>
            <person name="Poon T.W."/>
            <person name="Priest M."/>
            <person name="Roberts A."/>
            <person name="Saif S."/>
            <person name="Shea T."/>
            <person name="Sisk P."/>
            <person name="Sykes S."/>
            <person name="Wortman J."/>
            <person name="Nusbaum C."/>
            <person name="Birren B."/>
        </authorList>
    </citation>
    <scope>NUCLEOTIDE SEQUENCE [LARGE SCALE GENOMIC DNA]</scope>
    <source>
        <strain evidence="7 8">CBS 617.96</strain>
    </source>
</reference>
<sequence>MVTEHGVYFDYFRHQVTNNLAGFYTTNIWSHLVGGECLQEDCIQHSVLAIGALMRSMSEGLPSSGEEDHNTVSQMLAFGKVAEQHHRAALRHYGKALNLLRQRIQCMVRSTPGAAVTTTLLLVVFELLQGRPDTAHSLVSLAIPLLEGRSPLFQSKHAPPAKSDPDPAFRDMEWVLPTISNMHRLSHSLRFPHETINFCTTETNFDFPDPGCDSMSKLFTCWGRFFTLSIIFFRQSIWYELEHMSADVPPSIALQQEMLLSHLQRWKHILADCAKRLQVEAAGKSALRIVQVHWLLLEIMISCCLDRAQLMFDRFEEEFSRLIALCVDLIQDPSCCRRPTSVLLGEGLILPLSITIRFCRNHNIRMRAIEAMNLIPGSIVAWDLRDMLDGLLGAVLLEELGRLSNGFVPPESRWVWLEGGQSKGGDQFVKVYQRLMPKEKGEIVFKELRVDTDLLPEICAVAGCTGDHSRAEV</sequence>
<keyword evidence="4" id="KW-0238">DNA-binding</keyword>
<evidence type="ECO:0000256" key="2">
    <source>
        <dbReference type="ARBA" id="ARBA00022833"/>
    </source>
</evidence>
<accession>W9YPF4</accession>
<dbReference type="STRING" id="1182541.W9YPF4"/>
<comment type="caution">
    <text evidence="7">The sequence shown here is derived from an EMBL/GenBank/DDBJ whole genome shotgun (WGS) entry which is preliminary data.</text>
</comment>
<keyword evidence="5" id="KW-0804">Transcription</keyword>
<keyword evidence="8" id="KW-1185">Reference proteome</keyword>
<dbReference type="EMBL" id="AMWN01000002">
    <property type="protein sequence ID" value="EXJ94408.1"/>
    <property type="molecule type" value="Genomic_DNA"/>
</dbReference>
<dbReference type="Pfam" id="PF11951">
    <property type="entry name" value="Fungal_trans_2"/>
    <property type="match status" value="1"/>
</dbReference>
<name>W9YPF4_9EURO</name>
<dbReference type="Proteomes" id="UP000019484">
    <property type="component" value="Unassembled WGS sequence"/>
</dbReference>
<dbReference type="AlphaFoldDB" id="W9YPF4"/>
<dbReference type="InterPro" id="IPR052360">
    <property type="entry name" value="Transcr_Regulatory_Proteins"/>
</dbReference>
<dbReference type="eggNOG" id="ENOG502SN6I">
    <property type="taxonomic scope" value="Eukaryota"/>
</dbReference>
<dbReference type="GO" id="GO:0046872">
    <property type="term" value="F:metal ion binding"/>
    <property type="evidence" value="ECO:0007669"/>
    <property type="project" value="UniProtKB-KW"/>
</dbReference>
<keyword evidence="6" id="KW-0539">Nucleus</keyword>
<evidence type="ECO:0008006" key="9">
    <source>
        <dbReference type="Google" id="ProtNLM"/>
    </source>
</evidence>
<evidence type="ECO:0000256" key="6">
    <source>
        <dbReference type="ARBA" id="ARBA00023242"/>
    </source>
</evidence>
<dbReference type="GO" id="GO:0003677">
    <property type="term" value="F:DNA binding"/>
    <property type="evidence" value="ECO:0007669"/>
    <property type="project" value="UniProtKB-KW"/>
</dbReference>
<evidence type="ECO:0000313" key="8">
    <source>
        <dbReference type="Proteomes" id="UP000019484"/>
    </source>
</evidence>
<dbReference type="RefSeq" id="XP_007721902.1">
    <property type="nucleotide sequence ID" value="XM_007723712.1"/>
</dbReference>
<dbReference type="InterPro" id="IPR021858">
    <property type="entry name" value="Fun_TF"/>
</dbReference>
<evidence type="ECO:0000256" key="4">
    <source>
        <dbReference type="ARBA" id="ARBA00023125"/>
    </source>
</evidence>
<dbReference type="PANTHER" id="PTHR36206:SF4">
    <property type="entry name" value="HYPOTHETICAL CONSERVED PROTEIN (EUROFUNG)-RELATED"/>
    <property type="match status" value="1"/>
</dbReference>
<keyword evidence="2" id="KW-0862">Zinc</keyword>
<dbReference type="OrthoDB" id="2593732at2759"/>
<keyword evidence="3" id="KW-0805">Transcription regulation</keyword>
<protein>
    <recommendedName>
        <fullName evidence="9">Transcription factor domain-containing protein</fullName>
    </recommendedName>
</protein>
<evidence type="ECO:0000256" key="5">
    <source>
        <dbReference type="ARBA" id="ARBA00023163"/>
    </source>
</evidence>
<keyword evidence="1" id="KW-0479">Metal-binding</keyword>